<organism evidence="2 3">
    <name type="scientific">Clonostachys chloroleuca</name>
    <dbReference type="NCBI Taxonomy" id="1926264"/>
    <lineage>
        <taxon>Eukaryota</taxon>
        <taxon>Fungi</taxon>
        <taxon>Dikarya</taxon>
        <taxon>Ascomycota</taxon>
        <taxon>Pezizomycotina</taxon>
        <taxon>Sordariomycetes</taxon>
        <taxon>Hypocreomycetidae</taxon>
        <taxon>Hypocreales</taxon>
        <taxon>Bionectriaceae</taxon>
        <taxon>Clonostachys</taxon>
    </lineage>
</organism>
<feature type="region of interest" description="Disordered" evidence="1">
    <location>
        <begin position="1"/>
        <end position="33"/>
    </location>
</feature>
<dbReference type="AlphaFoldDB" id="A0AA35LWL9"/>
<evidence type="ECO:0000313" key="2">
    <source>
        <dbReference type="EMBL" id="CAI6083309.1"/>
    </source>
</evidence>
<name>A0AA35LWL9_9HYPO</name>
<feature type="compositionally biased region" description="Polar residues" evidence="1">
    <location>
        <begin position="12"/>
        <end position="33"/>
    </location>
</feature>
<evidence type="ECO:0000256" key="1">
    <source>
        <dbReference type="SAM" id="MobiDB-lite"/>
    </source>
</evidence>
<proteinExistence type="predicted"/>
<accession>A0AA35LWL9</accession>
<reference evidence="2" key="1">
    <citation type="submission" date="2023-01" db="EMBL/GenBank/DDBJ databases">
        <authorList>
            <person name="Piombo E."/>
        </authorList>
    </citation>
    <scope>NUCLEOTIDE SEQUENCE</scope>
</reference>
<gene>
    <name evidence="2" type="ORF">CCHLO57077_00012463</name>
</gene>
<keyword evidence="3" id="KW-1185">Reference proteome</keyword>
<comment type="caution">
    <text evidence="2">The sequence shown here is derived from an EMBL/GenBank/DDBJ whole genome shotgun (WGS) entry which is preliminary data.</text>
</comment>
<evidence type="ECO:0000313" key="3">
    <source>
        <dbReference type="Proteomes" id="UP001160390"/>
    </source>
</evidence>
<dbReference type="Proteomes" id="UP001160390">
    <property type="component" value="Unassembled WGS sequence"/>
</dbReference>
<sequence length="113" mass="12046">MFASGCTVPPSLDNSSDTSSRQHLAANAESQNPSRCLYASSRATASSLIGPTRHFNAVMVRGKMMPQSVDKLPTLEAEPSTLVWHGTTLEKIGTGTQQLLLLGHDENLVAPVI</sequence>
<dbReference type="EMBL" id="CABFNP030000751">
    <property type="protein sequence ID" value="CAI6083309.1"/>
    <property type="molecule type" value="Genomic_DNA"/>
</dbReference>
<protein>
    <submittedName>
        <fullName evidence="2">Uncharacterized protein</fullName>
    </submittedName>
</protein>